<proteinExistence type="predicted"/>
<dbReference type="EMBL" id="JACAZF010000006">
    <property type="protein sequence ID" value="KAF7302222.1"/>
    <property type="molecule type" value="Genomic_DNA"/>
</dbReference>
<accession>A0A8H6W258</accession>
<comment type="caution">
    <text evidence="2">The sequence shown here is derived from an EMBL/GenBank/DDBJ whole genome shotgun (WGS) entry which is preliminary data.</text>
</comment>
<dbReference type="SMART" id="SM00220">
    <property type="entry name" value="S_TKc"/>
    <property type="match status" value="1"/>
</dbReference>
<dbReference type="OrthoDB" id="5987198at2759"/>
<gene>
    <name evidence="2" type="ORF">MIND_00789200</name>
</gene>
<dbReference type="Proteomes" id="UP000636479">
    <property type="component" value="Unassembled WGS sequence"/>
</dbReference>
<dbReference type="RefSeq" id="XP_037220222.1">
    <property type="nucleotide sequence ID" value="XM_037364578.1"/>
</dbReference>
<dbReference type="SUPFAM" id="SSF56112">
    <property type="entry name" value="Protein kinase-like (PK-like)"/>
    <property type="match status" value="1"/>
</dbReference>
<keyword evidence="3" id="KW-1185">Reference proteome</keyword>
<organism evidence="2 3">
    <name type="scientific">Mycena indigotica</name>
    <dbReference type="NCBI Taxonomy" id="2126181"/>
    <lineage>
        <taxon>Eukaryota</taxon>
        <taxon>Fungi</taxon>
        <taxon>Dikarya</taxon>
        <taxon>Basidiomycota</taxon>
        <taxon>Agaricomycotina</taxon>
        <taxon>Agaricomycetes</taxon>
        <taxon>Agaricomycetidae</taxon>
        <taxon>Agaricales</taxon>
        <taxon>Marasmiineae</taxon>
        <taxon>Mycenaceae</taxon>
        <taxon>Mycena</taxon>
    </lineage>
</organism>
<keyword evidence="2" id="KW-0418">Kinase</keyword>
<protein>
    <submittedName>
        <fullName evidence="2">Protein kinase domain-containing protein</fullName>
    </submittedName>
</protein>
<name>A0A8H6W258_9AGAR</name>
<dbReference type="Gene3D" id="1.10.510.10">
    <property type="entry name" value="Transferase(Phosphotransferase) domain 1"/>
    <property type="match status" value="1"/>
</dbReference>
<feature type="domain" description="Protein kinase" evidence="1">
    <location>
        <begin position="1"/>
        <end position="321"/>
    </location>
</feature>
<sequence length="383" mass="44860">MPPRDFNPSDIYWLEKRTFLETLGYRLRPKYQPDYVPDFATRYDDYWAAHFGYPIMDAHRVFDDKPVILKLISTRVHPHEVEIARFFSSQPIADDPRNHCVPILDVLQDPNDTDKQIIVMPRLVKFDQPEFQTVGEVIDCFRQLFEGLELMHENFVAHRDCWRYNIAQDPTLLFPKGFHPVWTDRDPSNKHPAYHLTRTECWPRYFFIDFGLSRRYDPSNGPPREPIIRGGDRSPPEHHTNLACNPFPTDIYFLGNLLKTQFLYSRRLGKRQHVLLSSLGFLKPLVDAMVQPGPALRPTIGEVIQRFDKLCSSLSEFHLGLPGRAHRFHFGLFFRQITRTLKRVPPLPASSQRHDRQIPAGSMREFFTQDRESISDGRSLLLH</sequence>
<dbReference type="InterPro" id="IPR011009">
    <property type="entry name" value="Kinase-like_dom_sf"/>
</dbReference>
<evidence type="ECO:0000259" key="1">
    <source>
        <dbReference type="PROSITE" id="PS50011"/>
    </source>
</evidence>
<dbReference type="GO" id="GO:0005524">
    <property type="term" value="F:ATP binding"/>
    <property type="evidence" value="ECO:0007669"/>
    <property type="project" value="InterPro"/>
</dbReference>
<evidence type="ECO:0000313" key="2">
    <source>
        <dbReference type="EMBL" id="KAF7302222.1"/>
    </source>
</evidence>
<dbReference type="GeneID" id="59347094"/>
<evidence type="ECO:0000313" key="3">
    <source>
        <dbReference type="Proteomes" id="UP000636479"/>
    </source>
</evidence>
<dbReference type="GO" id="GO:0004672">
    <property type="term" value="F:protein kinase activity"/>
    <property type="evidence" value="ECO:0007669"/>
    <property type="project" value="InterPro"/>
</dbReference>
<dbReference type="PROSITE" id="PS50011">
    <property type="entry name" value="PROTEIN_KINASE_DOM"/>
    <property type="match status" value="1"/>
</dbReference>
<dbReference type="InterPro" id="IPR000719">
    <property type="entry name" value="Prot_kinase_dom"/>
</dbReference>
<dbReference type="AlphaFoldDB" id="A0A8H6W258"/>
<reference evidence="2" key="1">
    <citation type="submission" date="2020-05" db="EMBL/GenBank/DDBJ databases">
        <title>Mycena genomes resolve the evolution of fungal bioluminescence.</title>
        <authorList>
            <person name="Tsai I.J."/>
        </authorList>
    </citation>
    <scope>NUCLEOTIDE SEQUENCE</scope>
    <source>
        <strain evidence="2">171206Taipei</strain>
    </source>
</reference>
<keyword evidence="2" id="KW-0808">Transferase</keyword>